<evidence type="ECO:0000313" key="10">
    <source>
        <dbReference type="Proteomes" id="UP001589718"/>
    </source>
</evidence>
<keyword evidence="6" id="KW-1015">Disulfide bond</keyword>
<keyword evidence="4" id="KW-0646">Protease inhibitor</keyword>
<feature type="signal peptide" evidence="7">
    <location>
        <begin position="1"/>
        <end position="30"/>
    </location>
</feature>
<comment type="similarity">
    <text evidence="2">Belongs to the protease inhibitor I16 (SSI) family.</text>
</comment>
<evidence type="ECO:0000259" key="8">
    <source>
        <dbReference type="Pfam" id="PF00720"/>
    </source>
</evidence>
<evidence type="ECO:0000256" key="4">
    <source>
        <dbReference type="ARBA" id="ARBA00022690"/>
    </source>
</evidence>
<gene>
    <name evidence="9" type="ORF">ACFFTU_03425</name>
</gene>
<dbReference type="Pfam" id="PF00720">
    <property type="entry name" value="SSI"/>
    <property type="match status" value="1"/>
</dbReference>
<dbReference type="InterPro" id="IPR023549">
    <property type="entry name" value="Subtilisin_inhibitor"/>
</dbReference>
<dbReference type="InterPro" id="IPR036819">
    <property type="entry name" value="Subtilisin_inhibitor-like_sf"/>
</dbReference>
<feature type="domain" description="Subtilisin inhibitor" evidence="8">
    <location>
        <begin position="52"/>
        <end position="136"/>
    </location>
</feature>
<comment type="subcellular location">
    <subcellularLocation>
        <location evidence="1">Secreted</location>
    </subcellularLocation>
</comment>
<evidence type="ECO:0000256" key="5">
    <source>
        <dbReference type="ARBA" id="ARBA00022900"/>
    </source>
</evidence>
<accession>A0ABV5P724</accession>
<evidence type="ECO:0000256" key="1">
    <source>
        <dbReference type="ARBA" id="ARBA00004613"/>
    </source>
</evidence>
<proteinExistence type="inferred from homology"/>
<keyword evidence="5" id="KW-0722">Serine protease inhibitor</keyword>
<dbReference type="InterPro" id="IPR006311">
    <property type="entry name" value="TAT_signal"/>
</dbReference>
<protein>
    <submittedName>
        <fullName evidence="9">SSI family serine proteinase inhibitor</fullName>
    </submittedName>
</protein>
<evidence type="ECO:0000256" key="6">
    <source>
        <dbReference type="ARBA" id="ARBA00023157"/>
    </source>
</evidence>
<keyword evidence="3" id="KW-0964">Secreted</keyword>
<evidence type="ECO:0000256" key="2">
    <source>
        <dbReference type="ARBA" id="ARBA00010472"/>
    </source>
</evidence>
<keyword evidence="10" id="KW-1185">Reference proteome</keyword>
<sequence length="156" mass="16412">MSAVRNAARRALVAAAASAALFASAGGATAHETPAQETPARTAADRHSGNWMHVAVVEGEDALSEVRGVLLRCPSAMVPGHENAAEACRRLDAVDGDIARIERADVVCPMIYQPVTAMAYGNWDGRRMAFAKTYPNPCVLRASTGAVFTTGHQYGS</sequence>
<evidence type="ECO:0000256" key="7">
    <source>
        <dbReference type="SAM" id="SignalP"/>
    </source>
</evidence>
<dbReference type="RefSeq" id="WP_345217752.1">
    <property type="nucleotide sequence ID" value="NZ_BAAAXE010000001.1"/>
</dbReference>
<evidence type="ECO:0000256" key="3">
    <source>
        <dbReference type="ARBA" id="ARBA00022525"/>
    </source>
</evidence>
<name>A0ABV5P724_STRCM</name>
<evidence type="ECO:0000313" key="9">
    <source>
        <dbReference type="EMBL" id="MFB9519003.1"/>
    </source>
</evidence>
<dbReference type="Gene3D" id="3.30.350.10">
    <property type="entry name" value="Subtilisin inhibitor-like"/>
    <property type="match status" value="1"/>
</dbReference>
<dbReference type="PROSITE" id="PS51318">
    <property type="entry name" value="TAT"/>
    <property type="match status" value="1"/>
</dbReference>
<dbReference type="SUPFAM" id="SSF55399">
    <property type="entry name" value="Subtilisin inhibitor"/>
    <property type="match status" value="1"/>
</dbReference>
<dbReference type="EMBL" id="JBHMCR010000002">
    <property type="protein sequence ID" value="MFB9519003.1"/>
    <property type="molecule type" value="Genomic_DNA"/>
</dbReference>
<feature type="chain" id="PRO_5045376104" evidence="7">
    <location>
        <begin position="31"/>
        <end position="156"/>
    </location>
</feature>
<organism evidence="9 10">
    <name type="scientific">Streptomyces cremeus</name>
    <dbReference type="NCBI Taxonomy" id="66881"/>
    <lineage>
        <taxon>Bacteria</taxon>
        <taxon>Bacillati</taxon>
        <taxon>Actinomycetota</taxon>
        <taxon>Actinomycetes</taxon>
        <taxon>Kitasatosporales</taxon>
        <taxon>Streptomycetaceae</taxon>
        <taxon>Streptomyces</taxon>
    </lineage>
</organism>
<keyword evidence="7" id="KW-0732">Signal</keyword>
<comment type="caution">
    <text evidence="9">The sequence shown here is derived from an EMBL/GenBank/DDBJ whole genome shotgun (WGS) entry which is preliminary data.</text>
</comment>
<reference evidence="9 10" key="1">
    <citation type="submission" date="2024-09" db="EMBL/GenBank/DDBJ databases">
        <authorList>
            <person name="Sun Q."/>
            <person name="Mori K."/>
        </authorList>
    </citation>
    <scope>NUCLEOTIDE SEQUENCE [LARGE SCALE GENOMIC DNA]</scope>
    <source>
        <strain evidence="9 10">JCM 4362</strain>
    </source>
</reference>
<dbReference type="Proteomes" id="UP001589718">
    <property type="component" value="Unassembled WGS sequence"/>
</dbReference>